<dbReference type="InterPro" id="IPR025565">
    <property type="entry name" value="DUF4328"/>
</dbReference>
<feature type="domain" description="DUF4328" evidence="2">
    <location>
        <begin position="93"/>
        <end position="231"/>
    </location>
</feature>
<accession>A0ABT0XDN8</accession>
<keyword evidence="4" id="KW-1185">Reference proteome</keyword>
<dbReference type="Pfam" id="PF14219">
    <property type="entry name" value="DUF4328"/>
    <property type="match status" value="1"/>
</dbReference>
<sequence length="246" mass="26321">MSTATTGEGLCDGCAVARGMAEPAPRPKNRQPGRLRSPLGLSRAVVVLLVLVAVADLLALYTQGISPLLAEPVDPVRTDTGWTPFTMTETLRADVVILTGVVFLVWFHRVRVNAGVLAQGNHRGGVAWAVVSWFIPIANIWIPRGVAVDIWRASTPRNTEVPGRGTNHRVINAWWAGWLVSQLVGQFAGAVYEDADTVDAMRTAACLLLAAAVVDIAAALLAVLFVRRLTAMQQEAVAQARQASTV</sequence>
<evidence type="ECO:0000313" key="3">
    <source>
        <dbReference type="EMBL" id="MCM2579889.1"/>
    </source>
</evidence>
<dbReference type="RefSeq" id="WP_251418263.1">
    <property type="nucleotide sequence ID" value="NZ_JAMQGM010000048.1"/>
</dbReference>
<keyword evidence="1" id="KW-0812">Transmembrane</keyword>
<organism evidence="3 4">
    <name type="scientific">Streptomyces meridianus</name>
    <dbReference type="NCBI Taxonomy" id="2938945"/>
    <lineage>
        <taxon>Bacteria</taxon>
        <taxon>Bacillati</taxon>
        <taxon>Actinomycetota</taxon>
        <taxon>Actinomycetes</taxon>
        <taxon>Kitasatosporales</taxon>
        <taxon>Streptomycetaceae</taxon>
        <taxon>Streptomyces</taxon>
    </lineage>
</organism>
<evidence type="ECO:0000256" key="1">
    <source>
        <dbReference type="SAM" id="Phobius"/>
    </source>
</evidence>
<reference evidence="3" key="1">
    <citation type="journal article" date="2023" name="Int. J. Syst. Evol. Microbiol.">
        <title>Streptomyces meridianus sp. nov. isolated from brackish water of the Tagus estuary in Alcochete, Portugal.</title>
        <authorList>
            <person name="Santos J.D.N."/>
            <person name="Klimek D."/>
            <person name="Calusinska M."/>
            <person name="Lobo Da Cunha A."/>
            <person name="Catita J."/>
            <person name="Goncalves H."/>
            <person name="Gonzalez I."/>
            <person name="Reyes F."/>
            <person name="Lage O.M."/>
        </authorList>
    </citation>
    <scope>NUCLEOTIDE SEQUENCE</scope>
    <source>
        <strain evidence="3">MTZ3.1</strain>
    </source>
</reference>
<feature type="transmembrane region" description="Helical" evidence="1">
    <location>
        <begin position="204"/>
        <end position="226"/>
    </location>
</feature>
<evidence type="ECO:0000313" key="4">
    <source>
        <dbReference type="Proteomes" id="UP001167160"/>
    </source>
</evidence>
<name>A0ABT0XDN8_9ACTN</name>
<feature type="transmembrane region" description="Helical" evidence="1">
    <location>
        <begin position="40"/>
        <end position="61"/>
    </location>
</feature>
<dbReference type="EMBL" id="JAMQGM010000048">
    <property type="protein sequence ID" value="MCM2579889.1"/>
    <property type="molecule type" value="Genomic_DNA"/>
</dbReference>
<dbReference type="Proteomes" id="UP001167160">
    <property type="component" value="Unassembled WGS sequence"/>
</dbReference>
<feature type="transmembrane region" description="Helical" evidence="1">
    <location>
        <begin position="95"/>
        <end position="112"/>
    </location>
</feature>
<keyword evidence="1" id="KW-0472">Membrane</keyword>
<proteinExistence type="predicted"/>
<gene>
    <name evidence="3" type="ORF">M1E25_21495</name>
</gene>
<protein>
    <submittedName>
        <fullName evidence="3">DUF4328 domain-containing protein</fullName>
    </submittedName>
</protein>
<feature type="transmembrane region" description="Helical" evidence="1">
    <location>
        <begin position="124"/>
        <end position="142"/>
    </location>
</feature>
<evidence type="ECO:0000259" key="2">
    <source>
        <dbReference type="Pfam" id="PF14219"/>
    </source>
</evidence>
<keyword evidence="1" id="KW-1133">Transmembrane helix</keyword>
<comment type="caution">
    <text evidence="3">The sequence shown here is derived from an EMBL/GenBank/DDBJ whole genome shotgun (WGS) entry which is preliminary data.</text>
</comment>